<dbReference type="Proteomes" id="UP000028582">
    <property type="component" value="Unassembled WGS sequence"/>
</dbReference>
<dbReference type="EMBL" id="ANJA01000093">
    <property type="protein sequence ID" value="ETO86031.1"/>
    <property type="molecule type" value="Genomic_DNA"/>
</dbReference>
<proteinExistence type="predicted"/>
<reference evidence="1 2" key="1">
    <citation type="submission" date="2013-11" db="EMBL/GenBank/DDBJ databases">
        <title>The Genome Sequence of Phytophthora parasitica P1976.</title>
        <authorList>
            <consortium name="The Broad Institute Genomics Platform"/>
            <person name="Russ C."/>
            <person name="Tyler B."/>
            <person name="Panabieres F."/>
            <person name="Shan W."/>
            <person name="Tripathy S."/>
            <person name="Grunwald N."/>
            <person name="Machado M."/>
            <person name="Johnson C.S."/>
            <person name="Walker B."/>
            <person name="Young S."/>
            <person name="Zeng Q."/>
            <person name="Gargeya S."/>
            <person name="Fitzgerald M."/>
            <person name="Haas B."/>
            <person name="Abouelleil A."/>
            <person name="Allen A.W."/>
            <person name="Alvarado L."/>
            <person name="Arachchi H.M."/>
            <person name="Berlin A.M."/>
            <person name="Chapman S.B."/>
            <person name="Gainer-Dewar J."/>
            <person name="Goldberg J."/>
            <person name="Griggs A."/>
            <person name="Gujja S."/>
            <person name="Hansen M."/>
            <person name="Howarth C."/>
            <person name="Imamovic A."/>
            <person name="Ireland A."/>
            <person name="Larimer J."/>
            <person name="McCowan C."/>
            <person name="Murphy C."/>
            <person name="Pearson M."/>
            <person name="Poon T.W."/>
            <person name="Priest M."/>
            <person name="Roberts A."/>
            <person name="Saif S."/>
            <person name="Shea T."/>
            <person name="Sisk P."/>
            <person name="Sykes S."/>
            <person name="Wortman J."/>
            <person name="Nusbaum C."/>
            <person name="Birren B."/>
        </authorList>
    </citation>
    <scope>NUCLEOTIDE SEQUENCE [LARGE SCALE GENOMIC DNA]</scope>
    <source>
        <strain evidence="1 2">P1976</strain>
    </source>
</reference>
<organism evidence="1 2">
    <name type="scientific">Phytophthora nicotianae P1976</name>
    <dbReference type="NCBI Taxonomy" id="1317066"/>
    <lineage>
        <taxon>Eukaryota</taxon>
        <taxon>Sar</taxon>
        <taxon>Stramenopiles</taxon>
        <taxon>Oomycota</taxon>
        <taxon>Peronosporomycetes</taxon>
        <taxon>Peronosporales</taxon>
        <taxon>Peronosporaceae</taxon>
        <taxon>Phytophthora</taxon>
    </lineage>
</organism>
<accession>A0A081B4H0</accession>
<evidence type="ECO:0000313" key="2">
    <source>
        <dbReference type="Proteomes" id="UP000028582"/>
    </source>
</evidence>
<sequence>MLRRFMERRSSFTFRTSQSAPKYRNEVEKQDLSALFSSLPKVVIEHNIDADLVFNVDQTAINTARKHKLVIAAKGSLNVRHKDINAHFQPEVCSVWQLW</sequence>
<comment type="caution">
    <text evidence="1">The sequence shown here is derived from an EMBL/GenBank/DDBJ whole genome shotgun (WGS) entry which is preliminary data.</text>
</comment>
<evidence type="ECO:0000313" key="1">
    <source>
        <dbReference type="EMBL" id="ETO86031.1"/>
    </source>
</evidence>
<dbReference type="OrthoDB" id="8191755at2759"/>
<protein>
    <submittedName>
        <fullName evidence="1">Uncharacterized protein</fullName>
    </submittedName>
</protein>
<gene>
    <name evidence="1" type="ORF">F444_00388</name>
</gene>
<name>A0A081B4H0_PHYNI</name>
<dbReference type="AlphaFoldDB" id="A0A081B4H0"/>